<organism evidence="1 2">
    <name type="scientific">Iphiclides podalirius</name>
    <name type="common">scarce swallowtail</name>
    <dbReference type="NCBI Taxonomy" id="110791"/>
    <lineage>
        <taxon>Eukaryota</taxon>
        <taxon>Metazoa</taxon>
        <taxon>Ecdysozoa</taxon>
        <taxon>Arthropoda</taxon>
        <taxon>Hexapoda</taxon>
        <taxon>Insecta</taxon>
        <taxon>Pterygota</taxon>
        <taxon>Neoptera</taxon>
        <taxon>Endopterygota</taxon>
        <taxon>Lepidoptera</taxon>
        <taxon>Glossata</taxon>
        <taxon>Ditrysia</taxon>
        <taxon>Papilionoidea</taxon>
        <taxon>Papilionidae</taxon>
        <taxon>Papilioninae</taxon>
        <taxon>Iphiclides</taxon>
    </lineage>
</organism>
<keyword evidence="2" id="KW-1185">Reference proteome</keyword>
<accession>A0ABN8HW54</accession>
<name>A0ABN8HW54_9NEOP</name>
<protein>
    <submittedName>
        <fullName evidence="1">Uncharacterized protein</fullName>
    </submittedName>
</protein>
<reference evidence="1" key="1">
    <citation type="submission" date="2022-03" db="EMBL/GenBank/DDBJ databases">
        <authorList>
            <person name="Martin H S."/>
        </authorList>
    </citation>
    <scope>NUCLEOTIDE SEQUENCE</scope>
</reference>
<gene>
    <name evidence="1" type="ORF">IPOD504_LOCUS3250</name>
</gene>
<dbReference type="Proteomes" id="UP000837857">
    <property type="component" value="Chromosome 13"/>
</dbReference>
<proteinExistence type="predicted"/>
<feature type="non-terminal residue" evidence="1">
    <location>
        <position position="69"/>
    </location>
</feature>
<sequence length="69" mass="7551">MSSLAVRRPQRGLKIAEPLNGDSAPFLTRPHNSNRTKLEHSYATRFFGAGGSQRIHVTVSAQRHPDAGV</sequence>
<dbReference type="EMBL" id="OW152825">
    <property type="protein sequence ID" value="CAH2041566.1"/>
    <property type="molecule type" value="Genomic_DNA"/>
</dbReference>
<evidence type="ECO:0000313" key="2">
    <source>
        <dbReference type="Proteomes" id="UP000837857"/>
    </source>
</evidence>
<evidence type="ECO:0000313" key="1">
    <source>
        <dbReference type="EMBL" id="CAH2041566.1"/>
    </source>
</evidence>